<feature type="compositionally biased region" description="Low complexity" evidence="1">
    <location>
        <begin position="274"/>
        <end position="290"/>
    </location>
</feature>
<keyword evidence="2" id="KW-0812">Transmembrane</keyword>
<feature type="compositionally biased region" description="Pro residues" evidence="1">
    <location>
        <begin position="54"/>
        <end position="73"/>
    </location>
</feature>
<evidence type="ECO:0000256" key="1">
    <source>
        <dbReference type="SAM" id="MobiDB-lite"/>
    </source>
</evidence>
<feature type="region of interest" description="Disordered" evidence="1">
    <location>
        <begin position="51"/>
        <end position="131"/>
    </location>
</feature>
<name>A0A6M1TQC7_9RHOB</name>
<comment type="caution">
    <text evidence="3">The sequence shown here is derived from an EMBL/GenBank/DDBJ whole genome shotgun (WGS) entry which is preliminary data.</text>
</comment>
<accession>A0A6M1TQC7</accession>
<evidence type="ECO:0000256" key="2">
    <source>
        <dbReference type="SAM" id="Phobius"/>
    </source>
</evidence>
<keyword evidence="2" id="KW-0472">Membrane</keyword>
<feature type="compositionally biased region" description="Acidic residues" evidence="1">
    <location>
        <begin position="179"/>
        <end position="193"/>
    </location>
</feature>
<dbReference type="AlphaFoldDB" id="A0A6M1TQC7"/>
<gene>
    <name evidence="3" type="ORF">G5V65_05630</name>
</gene>
<proteinExistence type="predicted"/>
<reference evidence="3 4" key="1">
    <citation type="submission" date="2020-02" db="EMBL/GenBank/DDBJ databases">
        <title>Rhodobacter translucens sp. nov., a novel bacterium isolated from activated sludge.</title>
        <authorList>
            <person name="Liu J."/>
        </authorList>
    </citation>
    <scope>NUCLEOTIDE SEQUENCE [LARGE SCALE GENOMIC DNA]</scope>
    <source>
        <strain evidence="3 4">HX-7-19</strain>
    </source>
</reference>
<dbReference type="Gene3D" id="3.30.1150.10">
    <property type="match status" value="1"/>
</dbReference>
<dbReference type="RefSeq" id="WP_165047747.1">
    <property type="nucleotide sequence ID" value="NZ_JAALFE010000004.1"/>
</dbReference>
<protein>
    <submittedName>
        <fullName evidence="3">Cell envelope biogenesis protein TolA</fullName>
    </submittedName>
</protein>
<feature type="transmembrane region" description="Helical" evidence="2">
    <location>
        <begin position="6"/>
        <end position="26"/>
    </location>
</feature>
<feature type="compositionally biased region" description="Pro residues" evidence="1">
    <location>
        <begin position="82"/>
        <end position="109"/>
    </location>
</feature>
<evidence type="ECO:0000313" key="4">
    <source>
        <dbReference type="Proteomes" id="UP000474758"/>
    </source>
</evidence>
<feature type="region of interest" description="Disordered" evidence="1">
    <location>
        <begin position="274"/>
        <end position="298"/>
    </location>
</feature>
<dbReference type="Proteomes" id="UP000474758">
    <property type="component" value="Unassembled WGS sequence"/>
</dbReference>
<keyword evidence="4" id="KW-1185">Reference proteome</keyword>
<sequence length="401" mass="42324">MEKGQIISGVAHAGVILWVILGDWLFRAPTLPEIQVAEVSLMTGAEFDAMMASAPPPATPLTPEPPAEEPAPQEPEITPPEEIAPPEPVVPDEPPPPAEEPPPVAPPEEPLPEDLPVEAVPQPIETPDPVAPIAEVEQPIPVAPSDVRPRPRPVDRVAAVPVESVDAPEVAEQVIEEVTDQPSEEAQIVEEQQEAAAPEEATTQIVTEAVETEEDAPQLEMTASLRPRSRPERVATPEEPVEEVPAPAETPAEDSATEDAVAAALAEALADNQAAAEEAAAAEAAAQDSNLPAGPPMTAGEQDALRVAVQACWNVGALSMEALRTTVTVAVSVGQDGVPDAGSITMIASNGESDTATRQAFEAARRAIIRCGARGFPLPPEKYDQWRNMELVFDPNGMRMR</sequence>
<keyword evidence="2" id="KW-1133">Transmembrane helix</keyword>
<dbReference type="EMBL" id="JAALFE010000004">
    <property type="protein sequence ID" value="NGQ90368.1"/>
    <property type="molecule type" value="Genomic_DNA"/>
</dbReference>
<evidence type="ECO:0000313" key="3">
    <source>
        <dbReference type="EMBL" id="NGQ90368.1"/>
    </source>
</evidence>
<organism evidence="3 4">
    <name type="scientific">Paragemmobacter kunshanensis</name>
    <dbReference type="NCBI Taxonomy" id="2583234"/>
    <lineage>
        <taxon>Bacteria</taxon>
        <taxon>Pseudomonadati</taxon>
        <taxon>Pseudomonadota</taxon>
        <taxon>Alphaproteobacteria</taxon>
        <taxon>Rhodobacterales</taxon>
        <taxon>Paracoccaceae</taxon>
        <taxon>Paragemmobacter</taxon>
    </lineage>
</organism>
<feature type="region of interest" description="Disordered" evidence="1">
    <location>
        <begin position="179"/>
        <end position="259"/>
    </location>
</feature>